<dbReference type="SUPFAM" id="SSF55874">
    <property type="entry name" value="ATPase domain of HSP90 chaperone/DNA topoisomerase II/histidine kinase"/>
    <property type="match status" value="1"/>
</dbReference>
<dbReference type="GO" id="GO:0004674">
    <property type="term" value="F:protein serine/threonine kinase activity"/>
    <property type="evidence" value="ECO:0007669"/>
    <property type="project" value="UniProtKB-KW"/>
</dbReference>
<keyword evidence="4" id="KW-0418">Kinase</keyword>
<keyword evidence="4" id="KW-0808">Transferase</keyword>
<dbReference type="InterPro" id="IPR050267">
    <property type="entry name" value="Anti-sigma-factor_SerPK"/>
</dbReference>
<dbReference type="InterPro" id="IPR036890">
    <property type="entry name" value="HATPase_C_sf"/>
</dbReference>
<dbReference type="EMBL" id="SDPU01000034">
    <property type="protein sequence ID" value="RYU09851.1"/>
    <property type="molecule type" value="Genomic_DNA"/>
</dbReference>
<evidence type="ECO:0000313" key="5">
    <source>
        <dbReference type="Proteomes" id="UP000291189"/>
    </source>
</evidence>
<organism evidence="4 5">
    <name type="scientific">Nocardioides iriomotensis</name>
    <dbReference type="NCBI Taxonomy" id="715784"/>
    <lineage>
        <taxon>Bacteria</taxon>
        <taxon>Bacillati</taxon>
        <taxon>Actinomycetota</taxon>
        <taxon>Actinomycetes</taxon>
        <taxon>Propionibacteriales</taxon>
        <taxon>Nocardioidaceae</taxon>
        <taxon>Nocardioides</taxon>
    </lineage>
</organism>
<accession>A0A4Q5IXY5</accession>
<dbReference type="InterPro" id="IPR003594">
    <property type="entry name" value="HATPase_dom"/>
</dbReference>
<dbReference type="AlphaFoldDB" id="A0A4Q5IXY5"/>
<dbReference type="Proteomes" id="UP000291189">
    <property type="component" value="Unassembled WGS sequence"/>
</dbReference>
<dbReference type="OrthoDB" id="4088450at2"/>
<keyword evidence="1" id="KW-0723">Serine/threonine-protein kinase</keyword>
<keyword evidence="5" id="KW-1185">Reference proteome</keyword>
<dbReference type="PANTHER" id="PTHR35526">
    <property type="entry name" value="ANTI-SIGMA-F FACTOR RSBW-RELATED"/>
    <property type="match status" value="1"/>
</dbReference>
<dbReference type="PANTHER" id="PTHR35526:SF3">
    <property type="entry name" value="ANTI-SIGMA-F FACTOR RSBW"/>
    <property type="match status" value="1"/>
</dbReference>
<protein>
    <submittedName>
        <fullName evidence="4">Sensor histidine kinase</fullName>
    </submittedName>
</protein>
<dbReference type="Gene3D" id="3.30.565.10">
    <property type="entry name" value="Histidine kinase-like ATPase, C-terminal domain"/>
    <property type="match status" value="1"/>
</dbReference>
<dbReference type="RefSeq" id="WP_129988848.1">
    <property type="nucleotide sequence ID" value="NZ_SDPU01000034.1"/>
</dbReference>
<comment type="caution">
    <text evidence="4">The sequence shown here is derived from an EMBL/GenBank/DDBJ whole genome shotgun (WGS) entry which is preliminary data.</text>
</comment>
<reference evidence="4 5" key="1">
    <citation type="submission" date="2019-01" db="EMBL/GenBank/DDBJ databases">
        <title>Nocardioides guangzhouensis sp. nov., an actinobacterium isolated from soil.</title>
        <authorList>
            <person name="Fu Y."/>
            <person name="Cai Y."/>
            <person name="Lin Z."/>
            <person name="Chen P."/>
        </authorList>
    </citation>
    <scope>NUCLEOTIDE SEQUENCE [LARGE SCALE GENOMIC DNA]</scope>
    <source>
        <strain evidence="4 5">NBRC 105384</strain>
    </source>
</reference>
<gene>
    <name evidence="4" type="ORF">ETU37_18590</name>
</gene>
<dbReference type="Pfam" id="PF14417">
    <property type="entry name" value="MEDS"/>
    <property type="match status" value="1"/>
</dbReference>
<evidence type="ECO:0000259" key="3">
    <source>
        <dbReference type="Pfam" id="PF14417"/>
    </source>
</evidence>
<feature type="domain" description="MEDS" evidence="3">
    <location>
        <begin position="4"/>
        <end position="146"/>
    </location>
</feature>
<proteinExistence type="predicted"/>
<dbReference type="CDD" id="cd16936">
    <property type="entry name" value="HATPase_RsbW-like"/>
    <property type="match status" value="1"/>
</dbReference>
<dbReference type="InterPro" id="IPR025847">
    <property type="entry name" value="MEDS_domain"/>
</dbReference>
<evidence type="ECO:0000256" key="1">
    <source>
        <dbReference type="ARBA" id="ARBA00022527"/>
    </source>
</evidence>
<sequence>MSVRHDALVFGSDDELVAGTHDLIEQGLMVGDPVLVLGDEQGMGVLRKTWDDDPRISFMPQEQLYDKPMRALASFQRMLDREAFTGHGLRVTGPVPFGNAPRTRRAWMIYEALVDRALAPYRLLSLCQYDTRTVAPDLVEHARATHERVVTPSGVGAGGVRRAEVLAALAEPDGPDALESAPVVYGDLLTDVGDLRRLRAGMAPAPKDLAYAANEVATNGFEHGDPPVGVRLHRGDDSWLCVISDRGRGIADPYAGVDSPFSGNPAPGGHGLWLARQLCDYLTIAADPSGRGTTVRLEYRA</sequence>
<evidence type="ECO:0000313" key="4">
    <source>
        <dbReference type="EMBL" id="RYU09851.1"/>
    </source>
</evidence>
<name>A0A4Q5IXY5_9ACTN</name>
<evidence type="ECO:0000259" key="2">
    <source>
        <dbReference type="Pfam" id="PF13581"/>
    </source>
</evidence>
<dbReference type="Pfam" id="PF13581">
    <property type="entry name" value="HATPase_c_2"/>
    <property type="match status" value="1"/>
</dbReference>
<feature type="domain" description="Histidine kinase/HSP90-like ATPase" evidence="2">
    <location>
        <begin position="207"/>
        <end position="297"/>
    </location>
</feature>